<feature type="transmembrane region" description="Helical" evidence="5">
    <location>
        <begin position="239"/>
        <end position="262"/>
    </location>
</feature>
<accession>A0ABX1JCD7</accession>
<organism evidence="7 8">
    <name type="scientific">Amycolatopsis acididurans</name>
    <dbReference type="NCBI Taxonomy" id="2724524"/>
    <lineage>
        <taxon>Bacteria</taxon>
        <taxon>Bacillati</taxon>
        <taxon>Actinomycetota</taxon>
        <taxon>Actinomycetes</taxon>
        <taxon>Pseudonocardiales</taxon>
        <taxon>Pseudonocardiaceae</taxon>
        <taxon>Amycolatopsis</taxon>
    </lineage>
</organism>
<reference evidence="7 8" key="1">
    <citation type="submission" date="2020-04" db="EMBL/GenBank/DDBJ databases">
        <title>Novel species.</title>
        <authorList>
            <person name="Teo W.F.A."/>
            <person name="Lipun K."/>
            <person name="Srisuk N."/>
            <person name="Duangmal K."/>
        </authorList>
    </citation>
    <scope>NUCLEOTIDE SEQUENCE [LARGE SCALE GENOMIC DNA]</scope>
    <source>
        <strain evidence="7 8">K13G38</strain>
    </source>
</reference>
<keyword evidence="4" id="KW-0186">Copper</keyword>
<dbReference type="Proteomes" id="UP000715441">
    <property type="component" value="Unassembled WGS sequence"/>
</dbReference>
<comment type="caution">
    <text evidence="7">The sequence shown here is derived from an EMBL/GenBank/DDBJ whole genome shotgun (WGS) entry which is preliminary data.</text>
</comment>
<keyword evidence="3" id="KW-0732">Signal</keyword>
<dbReference type="InterPro" id="IPR007348">
    <property type="entry name" value="CopC_dom"/>
</dbReference>
<comment type="subcellular location">
    <subcellularLocation>
        <location evidence="1">Cell envelope</location>
    </subcellularLocation>
</comment>
<dbReference type="InterPro" id="IPR014755">
    <property type="entry name" value="Cu-Rt/internalin_Ig-like"/>
</dbReference>
<evidence type="ECO:0000256" key="4">
    <source>
        <dbReference type="ARBA" id="ARBA00023008"/>
    </source>
</evidence>
<proteinExistence type="predicted"/>
<evidence type="ECO:0000256" key="5">
    <source>
        <dbReference type="SAM" id="Phobius"/>
    </source>
</evidence>
<keyword evidence="5" id="KW-0812">Transmembrane</keyword>
<dbReference type="EMBL" id="JAAXLS010000036">
    <property type="protein sequence ID" value="NKQ57452.1"/>
    <property type="molecule type" value="Genomic_DNA"/>
</dbReference>
<protein>
    <submittedName>
        <fullName evidence="7">Copper resistance protein CopC</fullName>
    </submittedName>
</protein>
<gene>
    <name evidence="7" type="ORF">HFP15_31765</name>
</gene>
<dbReference type="SUPFAM" id="SSF81296">
    <property type="entry name" value="E set domains"/>
    <property type="match status" value="1"/>
</dbReference>
<sequence>MTTLERRPRAKPAGPRARRFAAFALLVLACWGTLLAIAAPPSSDLPVLRTTSPGVDSTARPDNLVLTFDRPVSANLATVRLTDPYHRPIDPDRPVHANGRAETISVPLPKQKYAGTYSVAWSVPAGADVAANGTFTFDLASRSPVQDAPVLPARPSVVVTVAHGIAQFGALAAAAVLAGAALLAVFRPVGEGPMRRVATYAWFAAIGLTTAAFLTFGPYTAKLPLTEAFKTLAGTMDSGAGAVLLARLAVLALGGLAVAQLMTAGAAATARERWARAATVAGCAGALAVTWVFVAPIGGPARHTQAAPVRLMFDTGADKGLLDLAVTPGKIGDNEVHVSVLDTKDVAKDGLGVTVAFHPPDAAVPAVPVPLARAGTGYSTGSVRLPGPGQWELELTVESAGGKRETIYGVVDVPA</sequence>
<dbReference type="PANTHER" id="PTHR34820:SF4">
    <property type="entry name" value="INNER MEMBRANE PROTEIN YEBZ"/>
    <property type="match status" value="1"/>
</dbReference>
<dbReference type="Pfam" id="PF04234">
    <property type="entry name" value="CopC"/>
    <property type="match status" value="1"/>
</dbReference>
<evidence type="ECO:0000256" key="2">
    <source>
        <dbReference type="ARBA" id="ARBA00022723"/>
    </source>
</evidence>
<dbReference type="InterPro" id="IPR014756">
    <property type="entry name" value="Ig_E-set"/>
</dbReference>
<keyword evidence="8" id="KW-1185">Reference proteome</keyword>
<feature type="transmembrane region" description="Helical" evidence="5">
    <location>
        <begin position="164"/>
        <end position="185"/>
    </location>
</feature>
<feature type="domain" description="CopC" evidence="6">
    <location>
        <begin position="48"/>
        <end position="138"/>
    </location>
</feature>
<keyword evidence="5" id="KW-0472">Membrane</keyword>
<feature type="transmembrane region" description="Helical" evidence="5">
    <location>
        <begin position="197"/>
        <end position="219"/>
    </location>
</feature>
<feature type="transmembrane region" description="Helical" evidence="5">
    <location>
        <begin position="274"/>
        <end position="294"/>
    </location>
</feature>
<dbReference type="Gene3D" id="2.60.40.1220">
    <property type="match status" value="1"/>
</dbReference>
<evidence type="ECO:0000313" key="7">
    <source>
        <dbReference type="EMBL" id="NKQ57452.1"/>
    </source>
</evidence>
<keyword evidence="5" id="KW-1133">Transmembrane helix</keyword>
<evidence type="ECO:0000259" key="6">
    <source>
        <dbReference type="Pfam" id="PF04234"/>
    </source>
</evidence>
<dbReference type="PROSITE" id="PS51257">
    <property type="entry name" value="PROKAR_LIPOPROTEIN"/>
    <property type="match status" value="1"/>
</dbReference>
<dbReference type="InterPro" id="IPR032694">
    <property type="entry name" value="CopC/D"/>
</dbReference>
<evidence type="ECO:0000256" key="3">
    <source>
        <dbReference type="ARBA" id="ARBA00022729"/>
    </source>
</evidence>
<keyword evidence="2" id="KW-0479">Metal-binding</keyword>
<name>A0ABX1JCD7_9PSEU</name>
<dbReference type="RefSeq" id="WP_168520473.1">
    <property type="nucleotide sequence ID" value="NZ_JAAXLS010000036.1"/>
</dbReference>
<evidence type="ECO:0000256" key="1">
    <source>
        <dbReference type="ARBA" id="ARBA00004196"/>
    </source>
</evidence>
<evidence type="ECO:0000313" key="8">
    <source>
        <dbReference type="Proteomes" id="UP000715441"/>
    </source>
</evidence>
<dbReference type="PANTHER" id="PTHR34820">
    <property type="entry name" value="INNER MEMBRANE PROTEIN YEBZ"/>
    <property type="match status" value="1"/>
</dbReference>